<organism evidence="2 3">
    <name type="scientific">Maribellus luteus</name>
    <dbReference type="NCBI Taxonomy" id="2305463"/>
    <lineage>
        <taxon>Bacteria</taxon>
        <taxon>Pseudomonadati</taxon>
        <taxon>Bacteroidota</taxon>
        <taxon>Bacteroidia</taxon>
        <taxon>Marinilabiliales</taxon>
        <taxon>Prolixibacteraceae</taxon>
        <taxon>Maribellus</taxon>
    </lineage>
</organism>
<dbReference type="PROSITE" id="PS51704">
    <property type="entry name" value="GP_PDE"/>
    <property type="match status" value="1"/>
</dbReference>
<accession>A0A399SXS9</accession>
<dbReference type="GO" id="GO:0005886">
    <property type="term" value="C:plasma membrane"/>
    <property type="evidence" value="ECO:0007669"/>
    <property type="project" value="TreeGrafter"/>
</dbReference>
<dbReference type="AlphaFoldDB" id="A0A399SXS9"/>
<dbReference type="Proteomes" id="UP000265926">
    <property type="component" value="Unassembled WGS sequence"/>
</dbReference>
<comment type="caution">
    <text evidence="2">The sequence shown here is derived from an EMBL/GenBank/DDBJ whole genome shotgun (WGS) entry which is preliminary data.</text>
</comment>
<evidence type="ECO:0000259" key="1">
    <source>
        <dbReference type="PROSITE" id="PS51704"/>
    </source>
</evidence>
<proteinExistence type="predicted"/>
<dbReference type="GO" id="GO:0006580">
    <property type="term" value="P:ethanolamine metabolic process"/>
    <property type="evidence" value="ECO:0007669"/>
    <property type="project" value="TreeGrafter"/>
</dbReference>
<dbReference type="PROSITE" id="PS51257">
    <property type="entry name" value="PROKAR_LIPOPROTEIN"/>
    <property type="match status" value="1"/>
</dbReference>
<feature type="domain" description="GP-PDE" evidence="1">
    <location>
        <begin position="43"/>
        <end position="280"/>
    </location>
</feature>
<dbReference type="CDD" id="cd08566">
    <property type="entry name" value="GDPD_AtGDE_like"/>
    <property type="match status" value="1"/>
</dbReference>
<keyword evidence="3" id="KW-1185">Reference proteome</keyword>
<dbReference type="EMBL" id="QWGR01000010">
    <property type="protein sequence ID" value="RIJ46961.1"/>
    <property type="molecule type" value="Genomic_DNA"/>
</dbReference>
<dbReference type="RefSeq" id="WP_119439002.1">
    <property type="nucleotide sequence ID" value="NZ_QWGR01000010.1"/>
</dbReference>
<dbReference type="PANTHER" id="PTHR46320:SF1">
    <property type="entry name" value="GLYCEROPHOSPHODIESTER PHOSPHODIESTERASE 1"/>
    <property type="match status" value="1"/>
</dbReference>
<dbReference type="SUPFAM" id="SSF51695">
    <property type="entry name" value="PLC-like phosphodiesterases"/>
    <property type="match status" value="1"/>
</dbReference>
<dbReference type="GO" id="GO:0008889">
    <property type="term" value="F:glycerophosphodiester phosphodiesterase activity"/>
    <property type="evidence" value="ECO:0007669"/>
    <property type="project" value="TreeGrafter"/>
</dbReference>
<evidence type="ECO:0000313" key="3">
    <source>
        <dbReference type="Proteomes" id="UP000265926"/>
    </source>
</evidence>
<dbReference type="GO" id="GO:0006644">
    <property type="term" value="P:phospholipid metabolic process"/>
    <property type="evidence" value="ECO:0007669"/>
    <property type="project" value="TreeGrafter"/>
</dbReference>
<dbReference type="OrthoDB" id="384721at2"/>
<dbReference type="InterPro" id="IPR017946">
    <property type="entry name" value="PLC-like_Pdiesterase_TIM-brl"/>
</dbReference>
<protein>
    <submittedName>
        <fullName evidence="2">Glycerophosphodiester phosphodiesterase</fullName>
    </submittedName>
</protein>
<dbReference type="Pfam" id="PF03009">
    <property type="entry name" value="GDPD"/>
    <property type="match status" value="1"/>
</dbReference>
<dbReference type="PANTHER" id="PTHR46320">
    <property type="entry name" value="GLYCEROPHOSPHODIESTER PHOSPHODIESTERASE 1"/>
    <property type="match status" value="1"/>
</dbReference>
<reference evidence="2 3" key="1">
    <citation type="submission" date="2018-08" db="EMBL/GenBank/DDBJ databases">
        <title>Pallidiluteibacterium maritimus gen. nov., sp. nov., isolated from coastal sediment.</title>
        <authorList>
            <person name="Zhou L.Y."/>
        </authorList>
    </citation>
    <scope>NUCLEOTIDE SEQUENCE [LARGE SCALE GENOMIC DNA]</scope>
    <source>
        <strain evidence="2 3">XSD2</strain>
    </source>
</reference>
<sequence>MKTKSLFQSFTILFALLLLVSCREERTIDRILEEFHNAQSDYVMVAAHRAGHNGYVENSIPAIEHAINIGVDIIELDVKVTSDSVVILNHDRTIDRTTTGTGDPESYSWAELQKFRLKMPDGTVTDLELATFEEALNRVKGKAMIDIDLKTSNLKPVFDVLQKTGTLNQVIFFDSDFEILKEVQAYFPTANVMPRARSFGMADTALMIFDAPVVHIDDSFYTNELTQLIKGKNARIWINALGDQDRLINAGESDQALANLLDKGANIIQTDEPEKLIPLLEARGRRK</sequence>
<dbReference type="Gene3D" id="3.20.20.190">
    <property type="entry name" value="Phosphatidylinositol (PI) phosphodiesterase"/>
    <property type="match status" value="1"/>
</dbReference>
<gene>
    <name evidence="2" type="ORF">D1614_16105</name>
</gene>
<dbReference type="GO" id="GO:0070291">
    <property type="term" value="P:N-acylethanolamine metabolic process"/>
    <property type="evidence" value="ECO:0007669"/>
    <property type="project" value="TreeGrafter"/>
</dbReference>
<dbReference type="InterPro" id="IPR030395">
    <property type="entry name" value="GP_PDE_dom"/>
</dbReference>
<name>A0A399SXS9_9BACT</name>
<evidence type="ECO:0000313" key="2">
    <source>
        <dbReference type="EMBL" id="RIJ46961.1"/>
    </source>
</evidence>